<dbReference type="Proteomes" id="UP000037510">
    <property type="component" value="Unassembled WGS sequence"/>
</dbReference>
<organism evidence="5 6">
    <name type="scientific">Operophtera brumata</name>
    <name type="common">Winter moth</name>
    <name type="synonym">Phalaena brumata</name>
    <dbReference type="NCBI Taxonomy" id="104452"/>
    <lineage>
        <taxon>Eukaryota</taxon>
        <taxon>Metazoa</taxon>
        <taxon>Ecdysozoa</taxon>
        <taxon>Arthropoda</taxon>
        <taxon>Hexapoda</taxon>
        <taxon>Insecta</taxon>
        <taxon>Pterygota</taxon>
        <taxon>Neoptera</taxon>
        <taxon>Endopterygota</taxon>
        <taxon>Lepidoptera</taxon>
        <taxon>Glossata</taxon>
        <taxon>Ditrysia</taxon>
        <taxon>Geometroidea</taxon>
        <taxon>Geometridae</taxon>
        <taxon>Larentiinae</taxon>
        <taxon>Operophtera</taxon>
    </lineage>
</organism>
<dbReference type="Pfam" id="PF02822">
    <property type="entry name" value="Antistasin"/>
    <property type="match status" value="3"/>
</dbReference>
<evidence type="ECO:0000313" key="5">
    <source>
        <dbReference type="EMBL" id="KOB73074.1"/>
    </source>
</evidence>
<reference evidence="5 6" key="1">
    <citation type="journal article" date="2015" name="Genome Biol. Evol.">
        <title>The genome of winter moth (Operophtera brumata) provides a genomic perspective on sexual dimorphism and phenology.</title>
        <authorList>
            <person name="Derks M.F."/>
            <person name="Smit S."/>
            <person name="Salis L."/>
            <person name="Schijlen E."/>
            <person name="Bossers A."/>
            <person name="Mateman C."/>
            <person name="Pijl A.S."/>
            <person name="de Ridder D."/>
            <person name="Groenen M.A."/>
            <person name="Visser M.E."/>
            <person name="Megens H.J."/>
        </authorList>
    </citation>
    <scope>NUCLEOTIDE SEQUENCE [LARGE SCALE GENOMIC DNA]</scope>
    <source>
        <strain evidence="5">WM2013NL</strain>
        <tissue evidence="5">Head and thorax</tissue>
    </source>
</reference>
<evidence type="ECO:0000259" key="3">
    <source>
        <dbReference type="PROSITE" id="PS51252"/>
    </source>
</evidence>
<feature type="domain" description="Antistasin-like" evidence="3">
    <location>
        <begin position="441"/>
        <end position="466"/>
    </location>
</feature>
<dbReference type="Gene3D" id="2.10.22.10">
    <property type="entry name" value="Antistasin, domain 1"/>
    <property type="match status" value="3"/>
</dbReference>
<dbReference type="Gene3D" id="4.10.75.10">
    <property type="entry name" value="Elafin-like"/>
    <property type="match status" value="2"/>
</dbReference>
<dbReference type="STRING" id="104452.A0A0L7LCD5"/>
<dbReference type="PROSITE" id="PS50279">
    <property type="entry name" value="BPTI_KUNITZ_2"/>
    <property type="match status" value="1"/>
</dbReference>
<dbReference type="SUPFAM" id="SSF57362">
    <property type="entry name" value="BPTI-like"/>
    <property type="match status" value="1"/>
</dbReference>
<feature type="domain" description="WAP" evidence="4">
    <location>
        <begin position="138"/>
        <end position="176"/>
    </location>
</feature>
<dbReference type="Pfam" id="PF14625">
    <property type="entry name" value="Lustrin_cystein"/>
    <property type="match status" value="1"/>
</dbReference>
<dbReference type="InterPro" id="IPR006150">
    <property type="entry name" value="Cys_repeat_1"/>
</dbReference>
<evidence type="ECO:0000259" key="2">
    <source>
        <dbReference type="PROSITE" id="PS50279"/>
    </source>
</evidence>
<evidence type="ECO:0000256" key="1">
    <source>
        <dbReference type="SAM" id="MobiDB-lite"/>
    </source>
</evidence>
<dbReference type="Pfam" id="PF00014">
    <property type="entry name" value="Kunitz_BPTI"/>
    <property type="match status" value="1"/>
</dbReference>
<dbReference type="InterPro" id="IPR008197">
    <property type="entry name" value="WAP_dom"/>
</dbReference>
<feature type="domain" description="WAP" evidence="4">
    <location>
        <begin position="322"/>
        <end position="369"/>
    </location>
</feature>
<dbReference type="InterPro" id="IPR028150">
    <property type="entry name" value="Lustrin_cystein"/>
</dbReference>
<dbReference type="GO" id="GO:0004867">
    <property type="term" value="F:serine-type endopeptidase inhibitor activity"/>
    <property type="evidence" value="ECO:0007669"/>
    <property type="project" value="InterPro"/>
</dbReference>
<dbReference type="InterPro" id="IPR011061">
    <property type="entry name" value="Hirudin/antistatin"/>
</dbReference>
<dbReference type="PANTHER" id="PTHR46339">
    <property type="entry name" value="PROTEIN CBG15282-RELATED"/>
    <property type="match status" value="1"/>
</dbReference>
<protein>
    <submittedName>
        <fullName evidence="5">Uncharacterized protein</fullName>
    </submittedName>
</protein>
<feature type="domain" description="BPTI/Kunitz inhibitor" evidence="2">
    <location>
        <begin position="769"/>
        <end position="818"/>
    </location>
</feature>
<dbReference type="AlphaFoldDB" id="A0A0L7LCD5"/>
<dbReference type="InterPro" id="IPR004094">
    <property type="entry name" value="Antistasin-like"/>
</dbReference>
<evidence type="ECO:0000259" key="4">
    <source>
        <dbReference type="PROSITE" id="PS51390"/>
    </source>
</evidence>
<keyword evidence="6" id="KW-1185">Reference proteome</keyword>
<dbReference type="SMART" id="SM00217">
    <property type="entry name" value="WAP"/>
    <property type="match status" value="2"/>
</dbReference>
<name>A0A0L7LCD5_OPEBR</name>
<feature type="region of interest" description="Disordered" evidence="1">
    <location>
        <begin position="647"/>
        <end position="666"/>
    </location>
</feature>
<dbReference type="InterPro" id="IPR036880">
    <property type="entry name" value="Kunitz_BPTI_sf"/>
</dbReference>
<dbReference type="GO" id="GO:0005576">
    <property type="term" value="C:extracellular region"/>
    <property type="evidence" value="ECO:0007669"/>
    <property type="project" value="InterPro"/>
</dbReference>
<dbReference type="SUPFAM" id="SSF57610">
    <property type="entry name" value="Thyroglobulin type-1 domain"/>
    <property type="match status" value="1"/>
</dbReference>
<accession>A0A0L7LCD5</accession>
<dbReference type="InterPro" id="IPR036645">
    <property type="entry name" value="Elafin-like_sf"/>
</dbReference>
<dbReference type="SMART" id="SM00131">
    <property type="entry name" value="KU"/>
    <property type="match status" value="1"/>
</dbReference>
<comment type="caution">
    <text evidence="5">The sequence shown here is derived from an EMBL/GenBank/DDBJ whole genome shotgun (WGS) entry which is preliminary data.</text>
</comment>
<dbReference type="InterPro" id="IPR002223">
    <property type="entry name" value="Kunitz_BPTI"/>
</dbReference>
<sequence>MLYAPQVDKSKSLVGHSGSTNVGSALYIQVKVDDDKKILCAPQVRRLSGAQWKHLRISFQTKPGFKGNLFLERIGNILKENTIGTEIELLISSEVIELYIFTIEALQCKRIDIGRVCNAAMGGAAVRTALLCAIMLLPHAEESSCPARASPCSSDDECGEQVCCQSSCGRVCVDPLFTGKTFSFKLISRTCKTDGCENIKLSTERISRALAADNSRGGRGKLPSMRSPRCRVTDGEMLCPLGFDLDARGCPLCKCRDPCLGVTCPGQLSCQLEETPCLRPPCPPVPTCLSCAAQTQANPTAHHCTDALWRNDYGVCCPASLELQKAGTCPAPTTSDVDCGTPCAHDLECSSMQKCCDGGECGRHCILPNNVTMCTQQKMLAELLVVSEREGRGYVPQCANDGACVDAEGNKLRGSMGPSSSVQCSPSPLPARTGARSLTSCSRALCAGICEYGYKTGADGCPTCECDDPCAGYPCKEGEECIRVRDSDCRPRVSYENPCEAGTPATDDNGSVVACGADSDCPSEHVCTLTRRSSAALCCPDTMCEYLRDFDEKMEGTVDGMKLALPAPTCKQDGSFSSQQCAKGRVRTELSCLELTCRMGCDYGFELGAERCPTCRCRDPCAGVTCPAGRACSTVDVACDADYCPPSPSTPHGSGERKPTSVDMGAEVQRRRYIRDYSGCNEEVICPYGRELDETGCLTCDCKDPCAEAECRADETCELVPLDCECPDGVEPLQAPDSKGPLVCGPSAAACPSTHACRFAPHDSRPSFCCPKPHEGTCSSGEVLNTTRWLFNHERNRCERFRYHGCSGNHNNFRSKDEFANGTAELSLLKTGLKIIDEGTSQQARKWVHRDPLDEHAKADEGTYCSMSPAE</sequence>
<dbReference type="Gene3D" id="4.10.410.10">
    <property type="entry name" value="Pancreatic trypsin inhibitor Kunitz domain"/>
    <property type="match status" value="1"/>
</dbReference>
<dbReference type="SMART" id="SM00289">
    <property type="entry name" value="WR1"/>
    <property type="match status" value="2"/>
</dbReference>
<dbReference type="SUPFAM" id="SSF57262">
    <property type="entry name" value="Leech antihemostatic proteins"/>
    <property type="match status" value="3"/>
</dbReference>
<dbReference type="PROSITE" id="PS51252">
    <property type="entry name" value="ANTISTASIN"/>
    <property type="match status" value="2"/>
</dbReference>
<gene>
    <name evidence="5" type="ORF">OBRU01_10598</name>
</gene>
<dbReference type="Pfam" id="PF00095">
    <property type="entry name" value="WAP"/>
    <property type="match status" value="1"/>
</dbReference>
<proteinExistence type="predicted"/>
<evidence type="ECO:0000313" key="6">
    <source>
        <dbReference type="Proteomes" id="UP000037510"/>
    </source>
</evidence>
<dbReference type="EMBL" id="JTDY01001723">
    <property type="protein sequence ID" value="KOB73074.1"/>
    <property type="molecule type" value="Genomic_DNA"/>
</dbReference>
<dbReference type="InterPro" id="IPR036857">
    <property type="entry name" value="Thyroglobulin_1_sf"/>
</dbReference>
<dbReference type="PROSITE" id="PS51390">
    <property type="entry name" value="WAP"/>
    <property type="match status" value="2"/>
</dbReference>
<dbReference type="InterPro" id="IPR053014">
    <property type="entry name" value="Cuticle_assoc_divergent"/>
</dbReference>
<feature type="domain" description="Antistasin-like" evidence="3">
    <location>
        <begin position="592"/>
        <end position="617"/>
    </location>
</feature>